<name>A0A4E0RBR2_FASHE</name>
<keyword evidence="1" id="KW-0812">Transmembrane</keyword>
<dbReference type="Proteomes" id="UP000230066">
    <property type="component" value="Unassembled WGS sequence"/>
</dbReference>
<organism evidence="2 3">
    <name type="scientific">Fasciola hepatica</name>
    <name type="common">Liver fluke</name>
    <dbReference type="NCBI Taxonomy" id="6192"/>
    <lineage>
        <taxon>Eukaryota</taxon>
        <taxon>Metazoa</taxon>
        <taxon>Spiralia</taxon>
        <taxon>Lophotrochozoa</taxon>
        <taxon>Platyhelminthes</taxon>
        <taxon>Trematoda</taxon>
        <taxon>Digenea</taxon>
        <taxon>Plagiorchiida</taxon>
        <taxon>Echinostomata</taxon>
        <taxon>Echinostomatoidea</taxon>
        <taxon>Fasciolidae</taxon>
        <taxon>Fasciola</taxon>
    </lineage>
</organism>
<dbReference type="EMBL" id="JXXN02001368">
    <property type="protein sequence ID" value="THD24923.1"/>
    <property type="molecule type" value="Genomic_DNA"/>
</dbReference>
<proteinExistence type="predicted"/>
<comment type="caution">
    <text evidence="2">The sequence shown here is derived from an EMBL/GenBank/DDBJ whole genome shotgun (WGS) entry which is preliminary data.</text>
</comment>
<keyword evidence="3" id="KW-1185">Reference proteome</keyword>
<feature type="transmembrane region" description="Helical" evidence="1">
    <location>
        <begin position="51"/>
        <end position="71"/>
    </location>
</feature>
<feature type="transmembrane region" description="Helical" evidence="1">
    <location>
        <begin position="244"/>
        <end position="264"/>
    </location>
</feature>
<keyword evidence="1" id="KW-1133">Transmembrane helix</keyword>
<gene>
    <name evidence="2" type="ORF">D915_004268</name>
</gene>
<evidence type="ECO:0000256" key="1">
    <source>
        <dbReference type="SAM" id="Phobius"/>
    </source>
</evidence>
<keyword evidence="1" id="KW-0472">Membrane</keyword>
<evidence type="ECO:0000313" key="3">
    <source>
        <dbReference type="Proteomes" id="UP000230066"/>
    </source>
</evidence>
<dbReference type="AlphaFoldDB" id="A0A4E0RBR2"/>
<feature type="transmembrane region" description="Helical" evidence="1">
    <location>
        <begin position="149"/>
        <end position="167"/>
    </location>
</feature>
<accession>A0A4E0RBR2</accession>
<protein>
    <submittedName>
        <fullName evidence="2">Uncharacterized protein</fullName>
    </submittedName>
</protein>
<sequence length="270" mass="30541">MGSFQERPKSRLAIPRITTDRMSRFLAPTIAGNLTQITLCRHKAYLEQTVFFLNAISLTICLVGFLGIPMLRVQLYTATKLECLEGPGDDCLRLNLTVEWLAYSFHSGMETLVPLLGSALAYAKDNGTVDKSVDESIGEINEKWMDYQVAWPLDLACCIGVILLDFIRRARRMDYHMHDAAPMFSMSLLQFTVACLRAVETFFYYNLLTGISVVLSRVNKAVKRRAIEEKQHIPLTFCLEPPKIHFAVSMLGVFMSVLDVTLILDYMDPV</sequence>
<evidence type="ECO:0000313" key="2">
    <source>
        <dbReference type="EMBL" id="THD24923.1"/>
    </source>
</evidence>
<reference evidence="2" key="1">
    <citation type="submission" date="2019-03" db="EMBL/GenBank/DDBJ databases">
        <title>Improved annotation for the trematode Fasciola hepatica.</title>
        <authorList>
            <person name="Choi Y.-J."/>
            <person name="Martin J."/>
            <person name="Mitreva M."/>
        </authorList>
    </citation>
    <scope>NUCLEOTIDE SEQUENCE [LARGE SCALE GENOMIC DNA]</scope>
</reference>
<feature type="transmembrane region" description="Helical" evidence="1">
    <location>
        <begin position="188"/>
        <end position="207"/>
    </location>
</feature>